<feature type="signal peptide" evidence="1">
    <location>
        <begin position="1"/>
        <end position="23"/>
    </location>
</feature>
<dbReference type="AlphaFoldDB" id="A0A7T3RCJ4"/>
<accession>A0A7T3RCJ4</accession>
<dbReference type="Gene3D" id="2.40.128.270">
    <property type="match status" value="2"/>
</dbReference>
<feature type="domain" description="DUF306" evidence="2">
    <location>
        <begin position="148"/>
        <end position="257"/>
    </location>
</feature>
<evidence type="ECO:0000313" key="3">
    <source>
        <dbReference type="EMBL" id="QQA00592.1"/>
    </source>
</evidence>
<dbReference type="Proteomes" id="UP000595224">
    <property type="component" value="Chromosome"/>
</dbReference>
<dbReference type="InterPro" id="IPR053147">
    <property type="entry name" value="Hsp_HslJ-like"/>
</dbReference>
<dbReference type="PANTHER" id="PTHR35535">
    <property type="entry name" value="HEAT SHOCK PROTEIN HSLJ"/>
    <property type="match status" value="1"/>
</dbReference>
<protein>
    <submittedName>
        <fullName evidence="3">META domain-containing protein</fullName>
    </submittedName>
</protein>
<dbReference type="RefSeq" id="WP_198442316.1">
    <property type="nucleotide sequence ID" value="NZ_CBCSHE010000014.1"/>
</dbReference>
<dbReference type="InterPro" id="IPR005184">
    <property type="entry name" value="DUF306_Meta_HslJ"/>
</dbReference>
<reference evidence="3 4" key="1">
    <citation type="submission" date="2020-11" db="EMBL/GenBank/DDBJ databases">
        <title>Treponema Peruensis nv. sp., first commensal Treponema isolated from human feces.</title>
        <authorList>
            <person name="Belkhou C."/>
            <person name="Raes J."/>
        </authorList>
    </citation>
    <scope>NUCLEOTIDE SEQUENCE [LARGE SCALE GENOMIC DNA]</scope>
    <source>
        <strain evidence="3 4">RCC2812</strain>
    </source>
</reference>
<gene>
    <name evidence="3" type="ORF">IWA51_10020</name>
</gene>
<feature type="domain" description="DUF306" evidence="2">
    <location>
        <begin position="34"/>
        <end position="143"/>
    </location>
</feature>
<dbReference type="PANTHER" id="PTHR35535:SF1">
    <property type="entry name" value="HEAT SHOCK PROTEIN HSLJ"/>
    <property type="match status" value="1"/>
</dbReference>
<feature type="chain" id="PRO_5032858991" evidence="1">
    <location>
        <begin position="24"/>
        <end position="263"/>
    </location>
</feature>
<sequence>MKKIASILLATAGCALIFSCASTKNVAKETVQPTGDWELIHFEKSGVTRQIAVSTLTVEEEKKGEYSVTGFSGVNDFGGKFTVNGTAVSPAANFISTKMMGPKAAMEFENEYLAFLTSAESWKTFAEEGTEVLEIASKDSTARFRKMTLEGTSWKINAINTGNALVSVESDAMLSFTDNGEVNGNTGINIINFPYTVDNKSHSIKFGQGQITMMAGSPEEMETEKLFLDNLVKVKNYSLTGKTLTLYSKDGAALLSFTKQDLL</sequence>
<dbReference type="KEGG" id="tper:IWA51_10020"/>
<evidence type="ECO:0000256" key="1">
    <source>
        <dbReference type="SAM" id="SignalP"/>
    </source>
</evidence>
<dbReference type="PROSITE" id="PS51257">
    <property type="entry name" value="PROKAR_LIPOPROTEIN"/>
    <property type="match status" value="1"/>
</dbReference>
<keyword evidence="4" id="KW-1185">Reference proteome</keyword>
<dbReference type="EMBL" id="CP064936">
    <property type="protein sequence ID" value="QQA00592.1"/>
    <property type="molecule type" value="Genomic_DNA"/>
</dbReference>
<name>A0A7T3RCJ4_9SPIR</name>
<keyword evidence="1" id="KW-0732">Signal</keyword>
<evidence type="ECO:0000313" key="4">
    <source>
        <dbReference type="Proteomes" id="UP000595224"/>
    </source>
</evidence>
<proteinExistence type="predicted"/>
<dbReference type="InterPro" id="IPR038670">
    <property type="entry name" value="HslJ-like_sf"/>
</dbReference>
<evidence type="ECO:0000259" key="2">
    <source>
        <dbReference type="Pfam" id="PF03724"/>
    </source>
</evidence>
<dbReference type="Pfam" id="PF03724">
    <property type="entry name" value="META"/>
    <property type="match status" value="2"/>
</dbReference>
<organism evidence="3 4">
    <name type="scientific">Treponema peruense</name>
    <dbReference type="NCBI Taxonomy" id="2787628"/>
    <lineage>
        <taxon>Bacteria</taxon>
        <taxon>Pseudomonadati</taxon>
        <taxon>Spirochaetota</taxon>
        <taxon>Spirochaetia</taxon>
        <taxon>Spirochaetales</taxon>
        <taxon>Treponemataceae</taxon>
        <taxon>Treponema</taxon>
    </lineage>
</organism>